<dbReference type="GO" id="GO:0016655">
    <property type="term" value="F:oxidoreductase activity, acting on NAD(P)H, quinone or similar compound as acceptor"/>
    <property type="evidence" value="ECO:0007669"/>
    <property type="project" value="InterPro"/>
</dbReference>
<evidence type="ECO:0000256" key="11">
    <source>
        <dbReference type="ARBA" id="ARBA00047726"/>
    </source>
</evidence>
<dbReference type="AlphaFoldDB" id="A0A9Q0G2V2"/>
<evidence type="ECO:0000256" key="8">
    <source>
        <dbReference type="ARBA" id="ARBA00023027"/>
    </source>
</evidence>
<evidence type="ECO:0000256" key="1">
    <source>
        <dbReference type="ARBA" id="ARBA00004141"/>
    </source>
</evidence>
<dbReference type="PANTHER" id="PTHR36727">
    <property type="entry name" value="NAD(P)H-QUINONE OXIDOREDUCTASE SUBUNIT L, CHLOROPLASTIC"/>
    <property type="match status" value="1"/>
</dbReference>
<comment type="subcellular location">
    <subcellularLocation>
        <location evidence="1">Membrane</location>
        <topology evidence="1">Multi-pass membrane protein</topology>
    </subcellularLocation>
</comment>
<keyword evidence="6" id="KW-1278">Translocase</keyword>
<keyword evidence="15" id="KW-1185">Reference proteome</keyword>
<evidence type="ECO:0000256" key="2">
    <source>
        <dbReference type="ARBA" id="ARBA00022692"/>
    </source>
</evidence>
<keyword evidence="9" id="KW-0793">Thylakoid</keyword>
<gene>
    <name evidence="14" type="ORF">Tsubulata_030573</name>
</gene>
<keyword evidence="7 13" id="KW-1133">Transmembrane helix</keyword>
<comment type="catalytic activity">
    <reaction evidence="12">
        <text>a plastoquinone + NADH + (n+1) H(+)(in) = a plastoquinol + NAD(+) + n H(+)(out)</text>
        <dbReference type="Rhea" id="RHEA:42608"/>
        <dbReference type="Rhea" id="RHEA-COMP:9561"/>
        <dbReference type="Rhea" id="RHEA-COMP:9562"/>
        <dbReference type="ChEBI" id="CHEBI:15378"/>
        <dbReference type="ChEBI" id="CHEBI:17757"/>
        <dbReference type="ChEBI" id="CHEBI:57540"/>
        <dbReference type="ChEBI" id="CHEBI:57945"/>
        <dbReference type="ChEBI" id="CHEBI:62192"/>
    </reaction>
</comment>
<evidence type="ECO:0000256" key="4">
    <source>
        <dbReference type="ARBA" id="ARBA00022857"/>
    </source>
</evidence>
<keyword evidence="2 13" id="KW-0812">Transmembrane</keyword>
<comment type="caution">
    <text evidence="14">The sequence shown here is derived from an EMBL/GenBank/DDBJ whole genome shotgun (WGS) entry which is preliminary data.</text>
</comment>
<proteinExistence type="predicted"/>
<protein>
    <recommendedName>
        <fullName evidence="16">NAD(P)H-quinone oxidoreductase subunit L, chloroplastic</fullName>
    </recommendedName>
</protein>
<evidence type="ECO:0000256" key="12">
    <source>
        <dbReference type="ARBA" id="ARBA00048026"/>
    </source>
</evidence>
<sequence>MSCSFTFQIPKALPSLSRGKRTPLLISCELKPSNKNKLAKKVASISTKPEDSNHVNKFSMAIQLGALLASVEQPAFALTGVNNPEDLSWILTQSTIIAFWYFILMPPIITNWVRIRLYKRKFLEMYTQLMCVFVFFPGILLWAPFLNFRKFPRDPTMKYPWSKPDLSKVKNGYHKYPWATPEDYDNV</sequence>
<name>A0A9Q0G2V2_9ROSI</name>
<dbReference type="InterPro" id="IPR019654">
    <property type="entry name" value="NADH-quinone_OxRdatse_su_L"/>
</dbReference>
<reference evidence="14" key="1">
    <citation type="submission" date="2022-02" db="EMBL/GenBank/DDBJ databases">
        <authorList>
            <person name="Henning P.M."/>
            <person name="McCubbin A.G."/>
            <person name="Shore J.S."/>
        </authorList>
    </citation>
    <scope>NUCLEOTIDE SEQUENCE</scope>
    <source>
        <strain evidence="14">F60SS</strain>
        <tissue evidence="14">Leaves</tissue>
    </source>
</reference>
<evidence type="ECO:0000256" key="6">
    <source>
        <dbReference type="ARBA" id="ARBA00022967"/>
    </source>
</evidence>
<keyword evidence="3" id="KW-0874">Quinone</keyword>
<dbReference type="GO" id="GO:0016020">
    <property type="term" value="C:membrane"/>
    <property type="evidence" value="ECO:0007669"/>
    <property type="project" value="UniProtKB-SubCell"/>
</dbReference>
<evidence type="ECO:0000256" key="7">
    <source>
        <dbReference type="ARBA" id="ARBA00022989"/>
    </source>
</evidence>
<organism evidence="14 15">
    <name type="scientific">Turnera subulata</name>
    <dbReference type="NCBI Taxonomy" id="218843"/>
    <lineage>
        <taxon>Eukaryota</taxon>
        <taxon>Viridiplantae</taxon>
        <taxon>Streptophyta</taxon>
        <taxon>Embryophyta</taxon>
        <taxon>Tracheophyta</taxon>
        <taxon>Spermatophyta</taxon>
        <taxon>Magnoliopsida</taxon>
        <taxon>eudicotyledons</taxon>
        <taxon>Gunneridae</taxon>
        <taxon>Pentapetalae</taxon>
        <taxon>rosids</taxon>
        <taxon>fabids</taxon>
        <taxon>Malpighiales</taxon>
        <taxon>Passifloraceae</taxon>
        <taxon>Turnera</taxon>
    </lineage>
</organism>
<evidence type="ECO:0000256" key="10">
    <source>
        <dbReference type="ARBA" id="ARBA00023136"/>
    </source>
</evidence>
<keyword evidence="4" id="KW-0521">NADP</keyword>
<evidence type="ECO:0000256" key="3">
    <source>
        <dbReference type="ARBA" id="ARBA00022719"/>
    </source>
</evidence>
<accession>A0A9Q0G2V2</accession>
<reference evidence="14" key="2">
    <citation type="journal article" date="2023" name="Plants (Basel)">
        <title>Annotation of the Turnera subulata (Passifloraceae) Draft Genome Reveals the S-Locus Evolved after the Divergence of Turneroideae from Passifloroideae in a Stepwise Manner.</title>
        <authorList>
            <person name="Henning P.M."/>
            <person name="Roalson E.H."/>
            <person name="Mir W."/>
            <person name="McCubbin A.G."/>
            <person name="Shore J.S."/>
        </authorList>
    </citation>
    <scope>NUCLEOTIDE SEQUENCE</scope>
    <source>
        <strain evidence="14">F60SS</strain>
    </source>
</reference>
<keyword evidence="10 13" id="KW-0472">Membrane</keyword>
<dbReference type="Pfam" id="PF10716">
    <property type="entry name" value="NdhL"/>
    <property type="match status" value="1"/>
</dbReference>
<keyword evidence="5" id="KW-0618">Plastoquinone</keyword>
<dbReference type="OrthoDB" id="2016985at2759"/>
<evidence type="ECO:0000256" key="13">
    <source>
        <dbReference type="SAM" id="Phobius"/>
    </source>
</evidence>
<evidence type="ECO:0000256" key="5">
    <source>
        <dbReference type="ARBA" id="ARBA00022957"/>
    </source>
</evidence>
<dbReference type="EMBL" id="JAKUCV010002824">
    <property type="protein sequence ID" value="KAJ4841295.1"/>
    <property type="molecule type" value="Genomic_DNA"/>
</dbReference>
<keyword evidence="8" id="KW-0520">NAD</keyword>
<dbReference type="Proteomes" id="UP001141552">
    <property type="component" value="Unassembled WGS sequence"/>
</dbReference>
<evidence type="ECO:0008006" key="16">
    <source>
        <dbReference type="Google" id="ProtNLM"/>
    </source>
</evidence>
<feature type="transmembrane region" description="Helical" evidence="13">
    <location>
        <begin position="125"/>
        <end position="145"/>
    </location>
</feature>
<evidence type="ECO:0000313" key="14">
    <source>
        <dbReference type="EMBL" id="KAJ4841295.1"/>
    </source>
</evidence>
<dbReference type="GO" id="GO:0048038">
    <property type="term" value="F:quinone binding"/>
    <property type="evidence" value="ECO:0007669"/>
    <property type="project" value="UniProtKB-KW"/>
</dbReference>
<evidence type="ECO:0000313" key="15">
    <source>
        <dbReference type="Proteomes" id="UP001141552"/>
    </source>
</evidence>
<evidence type="ECO:0000256" key="9">
    <source>
        <dbReference type="ARBA" id="ARBA00023078"/>
    </source>
</evidence>
<comment type="catalytic activity">
    <reaction evidence="11">
        <text>a plastoquinone + NADPH + (n+1) H(+)(in) = a plastoquinol + NADP(+) + n H(+)(out)</text>
        <dbReference type="Rhea" id="RHEA:42612"/>
        <dbReference type="Rhea" id="RHEA-COMP:9561"/>
        <dbReference type="Rhea" id="RHEA-COMP:9562"/>
        <dbReference type="ChEBI" id="CHEBI:15378"/>
        <dbReference type="ChEBI" id="CHEBI:17757"/>
        <dbReference type="ChEBI" id="CHEBI:57783"/>
        <dbReference type="ChEBI" id="CHEBI:58349"/>
        <dbReference type="ChEBI" id="CHEBI:62192"/>
    </reaction>
</comment>
<dbReference type="PANTHER" id="PTHR36727:SF2">
    <property type="entry name" value="NAD(P)H-QUINONE OXIDOREDUCTASE SUBUNIT L, CHLOROPLASTIC"/>
    <property type="match status" value="1"/>
</dbReference>
<feature type="transmembrane region" description="Helical" evidence="13">
    <location>
        <begin position="90"/>
        <end position="113"/>
    </location>
</feature>